<proteinExistence type="predicted"/>
<comment type="caution">
    <text evidence="2">The sequence shown here is derived from an EMBL/GenBank/DDBJ whole genome shotgun (WGS) entry which is preliminary data.</text>
</comment>
<reference evidence="2 3" key="1">
    <citation type="submission" date="2014-02" db="EMBL/GenBank/DDBJ databases">
        <title>Vibrio fortis Dalian14 Genome Sequencing.</title>
        <authorList>
            <person name="Wang Y."/>
            <person name="Song L."/>
            <person name="Liu G."/>
            <person name="Ding J."/>
        </authorList>
    </citation>
    <scope>NUCLEOTIDE SEQUENCE [LARGE SCALE GENOMIC DNA]</scope>
    <source>
        <strain evidence="2 3">Dalian14</strain>
    </source>
</reference>
<gene>
    <name evidence="2" type="ORF">VFDL14_14170</name>
</gene>
<dbReference type="Proteomes" id="UP000027219">
    <property type="component" value="Unassembled WGS sequence"/>
</dbReference>
<feature type="compositionally biased region" description="Basic and acidic residues" evidence="1">
    <location>
        <begin position="23"/>
        <end position="45"/>
    </location>
</feature>
<dbReference type="EMBL" id="JFFR01000009">
    <property type="protein sequence ID" value="KDN29324.1"/>
    <property type="molecule type" value="Genomic_DNA"/>
</dbReference>
<accession>A0A066UYN1</accession>
<name>A0A066UYN1_9VIBR</name>
<feature type="region of interest" description="Disordered" evidence="1">
    <location>
        <begin position="1"/>
        <end position="58"/>
    </location>
</feature>
<organism evidence="2 3">
    <name type="scientific">Vibrio fortis</name>
    <dbReference type="NCBI Taxonomy" id="212667"/>
    <lineage>
        <taxon>Bacteria</taxon>
        <taxon>Pseudomonadati</taxon>
        <taxon>Pseudomonadota</taxon>
        <taxon>Gammaproteobacteria</taxon>
        <taxon>Vibrionales</taxon>
        <taxon>Vibrionaceae</taxon>
        <taxon>Vibrio</taxon>
    </lineage>
</organism>
<dbReference type="STRING" id="212667.VFDL14_14170"/>
<sequence>MEMRNHKVGVMILEVGRNNRQHQPREATDGKQYNKRDRKEHRSFEGQRPSPHGRNPVKHLHSCRHRYQHSAIHKEQLGEDWHPSGEHMVCPYQERQDCNTARCINH</sequence>
<evidence type="ECO:0000313" key="3">
    <source>
        <dbReference type="Proteomes" id="UP000027219"/>
    </source>
</evidence>
<evidence type="ECO:0000256" key="1">
    <source>
        <dbReference type="SAM" id="MobiDB-lite"/>
    </source>
</evidence>
<keyword evidence="3" id="KW-1185">Reference proteome</keyword>
<protein>
    <submittedName>
        <fullName evidence="2">Uncharacterized protein</fullName>
    </submittedName>
</protein>
<dbReference type="AlphaFoldDB" id="A0A066UYN1"/>
<evidence type="ECO:0000313" key="2">
    <source>
        <dbReference type="EMBL" id="KDN29324.1"/>
    </source>
</evidence>